<dbReference type="InterPro" id="IPR036397">
    <property type="entry name" value="RNaseH_sf"/>
</dbReference>
<feature type="compositionally biased region" description="Polar residues" evidence="4">
    <location>
        <begin position="501"/>
        <end position="517"/>
    </location>
</feature>
<evidence type="ECO:0000313" key="7">
    <source>
        <dbReference type="Proteomes" id="UP000308549"/>
    </source>
</evidence>
<feature type="region of interest" description="Disordered" evidence="4">
    <location>
        <begin position="731"/>
        <end position="762"/>
    </location>
</feature>
<feature type="region of interest" description="Disordered" evidence="4">
    <location>
        <begin position="630"/>
        <end position="656"/>
    </location>
</feature>
<evidence type="ECO:0000256" key="4">
    <source>
        <dbReference type="SAM" id="MobiDB-lite"/>
    </source>
</evidence>
<accession>A0A4U0TZ43</accession>
<dbReference type="InterPro" id="IPR012337">
    <property type="entry name" value="RNaseH-like_sf"/>
</dbReference>
<dbReference type="Proteomes" id="UP000308549">
    <property type="component" value="Unassembled WGS sequence"/>
</dbReference>
<dbReference type="GO" id="GO:0005737">
    <property type="term" value="C:cytoplasm"/>
    <property type="evidence" value="ECO:0007669"/>
    <property type="project" value="TreeGrafter"/>
</dbReference>
<dbReference type="GO" id="GO:0003676">
    <property type="term" value="F:nucleic acid binding"/>
    <property type="evidence" value="ECO:0007669"/>
    <property type="project" value="InterPro"/>
</dbReference>
<evidence type="ECO:0000313" key="6">
    <source>
        <dbReference type="EMBL" id="TKA27758.1"/>
    </source>
</evidence>
<dbReference type="InterPro" id="IPR051132">
    <property type="entry name" value="3-5_Exonuclease_domain"/>
</dbReference>
<comment type="caution">
    <text evidence="6">The sequence shown here is derived from an EMBL/GenBank/DDBJ whole genome shotgun (WGS) entry which is preliminary data.</text>
</comment>
<proteinExistence type="predicted"/>
<keyword evidence="7" id="KW-1185">Reference proteome</keyword>
<gene>
    <name evidence="6" type="ORF">B0A50_04859</name>
</gene>
<reference evidence="6 7" key="1">
    <citation type="submission" date="2017-03" db="EMBL/GenBank/DDBJ databases">
        <title>Genomes of endolithic fungi from Antarctica.</title>
        <authorList>
            <person name="Coleine C."/>
            <person name="Masonjones S."/>
            <person name="Stajich J.E."/>
        </authorList>
    </citation>
    <scope>NUCLEOTIDE SEQUENCE [LARGE SCALE GENOMIC DNA]</scope>
    <source>
        <strain evidence="6 7">CCFEE 6315</strain>
    </source>
</reference>
<feature type="region of interest" description="Disordered" evidence="4">
    <location>
        <begin position="1014"/>
        <end position="1038"/>
    </location>
</feature>
<feature type="compositionally biased region" description="Polar residues" evidence="4">
    <location>
        <begin position="1071"/>
        <end position="1082"/>
    </location>
</feature>
<feature type="region of interest" description="Disordered" evidence="4">
    <location>
        <begin position="496"/>
        <end position="524"/>
    </location>
</feature>
<keyword evidence="3" id="KW-0175">Coiled coil</keyword>
<evidence type="ECO:0000256" key="3">
    <source>
        <dbReference type="SAM" id="Coils"/>
    </source>
</evidence>
<dbReference type="SUPFAM" id="SSF53098">
    <property type="entry name" value="Ribonuclease H-like"/>
    <property type="match status" value="1"/>
</dbReference>
<sequence length="1149" mass="129982">MHAYGRDRLQWEKERAKLEKQLQLQQNLAEQADGRVRRLKQQLAEDRELVLKGVKRQFEEDTLSERRKEVEQRRALERTNKEEKERLNNRIRILEELEADRSKMLQRVQTESKQRVSLATQKVRELEEQAEDVAKQHLKELSTQRQLMDRQRTEEKLAIRQAPKARKENERRSYGDYRNVYDEVHKALAPLAKEMVNIENAHFAVAKLLAKQTSYPALMEKHDPWFKHKYPKVREQLDILADKSRNDAVETGQAIGHMRIERLRLQEALRQSAHISRALTLYTRYEHGPSKAEMVRRLQWIANIVPFATYSYDIDQEIKALDISINRQTNKPPSTHQAKQLEELRTMRYTINRIIHVHAKVRDVEALKALLTDTLEEKEVFLAALSQTEDLSEAARILNSTGDIDPNSDNEGGFEKQRAARRQHFDMNRELMSESKNFKQLVRKRSLLQQSLNQVPQNRVLELDTKIKELISLRRVETRFAFARIGLARASSFVRAKPATQPKSSSNVPTTAPASSSKESDPSLLKGSILTDAYLHARERWVKEQNTETKKTLEREVLACRQRLQLRELEVTKRKKAALLQGGRPDRSLLQKLDAQIDALQRVASRPIRRIHFERKIRLGRRRYPEVMMKESDEPLKEEVKQSDETTTKPLNIQPTAPLQTARLHLSQGSRRSYSTGNKVSGLAASSMLHTRPLHDPDSVYLSTGALHVEPVGADAPATAAVDATTIMQTAGSANPGSEASDGVPSEDSTASIAHQTPGAAKPDVDFSYRITPADYRNAVMASRNSSAAFWSYKLYQNHEGDRPKVHFCTTLKQAEEQAQKFIDEPVLGFDIEWEPYRKATLKDNVSLIQIAAGGKIGIFHLARFFGDTVEQLMPPSLRQILQSENTIKAGVNVAGDATRLRNHLNVDMRGLFELSHLYKVVHYSATQPHLINKRMMSLAEQVQKVLLLPLKKDDVRTSAWAKQLNSQQMEYSASDAYAGFQLFHALEAKRTAMDPVPPRPAFYERHEPLVLGDGTIAGPKAKLSSARKAHDADEDGEEEFYDALETQTPNELQSDAVAAGVPLAGPSISYPTLPSLNTDSQMGPEAKTSMPQDRESAEAGMTATKGPKSGSPDFSDNNESKAPVASADTTRPRARRTVPASSEVKKAD</sequence>
<dbReference type="Pfam" id="PF01612">
    <property type="entry name" value="DNA_pol_A_exo1"/>
    <property type="match status" value="1"/>
</dbReference>
<dbReference type="PANTHER" id="PTHR13620:SF104">
    <property type="entry name" value="EXONUCLEASE 3'-5' DOMAIN-CONTAINING PROTEIN 2"/>
    <property type="match status" value="1"/>
</dbReference>
<dbReference type="GO" id="GO:0006139">
    <property type="term" value="P:nucleobase-containing compound metabolic process"/>
    <property type="evidence" value="ECO:0007669"/>
    <property type="project" value="InterPro"/>
</dbReference>
<dbReference type="EMBL" id="NAJL01000021">
    <property type="protein sequence ID" value="TKA27758.1"/>
    <property type="molecule type" value="Genomic_DNA"/>
</dbReference>
<dbReference type="GO" id="GO:0008408">
    <property type="term" value="F:3'-5' exonuclease activity"/>
    <property type="evidence" value="ECO:0007669"/>
    <property type="project" value="InterPro"/>
</dbReference>
<dbReference type="GO" id="GO:0005634">
    <property type="term" value="C:nucleus"/>
    <property type="evidence" value="ECO:0007669"/>
    <property type="project" value="TreeGrafter"/>
</dbReference>
<feature type="compositionally biased region" description="Basic and acidic residues" evidence="4">
    <location>
        <begin position="630"/>
        <end position="647"/>
    </location>
</feature>
<dbReference type="OrthoDB" id="1920326at2759"/>
<evidence type="ECO:0000259" key="5">
    <source>
        <dbReference type="SMART" id="SM00474"/>
    </source>
</evidence>
<organism evidence="6 7">
    <name type="scientific">Salinomyces thailandicus</name>
    <dbReference type="NCBI Taxonomy" id="706561"/>
    <lineage>
        <taxon>Eukaryota</taxon>
        <taxon>Fungi</taxon>
        <taxon>Dikarya</taxon>
        <taxon>Ascomycota</taxon>
        <taxon>Pezizomycotina</taxon>
        <taxon>Dothideomycetes</taxon>
        <taxon>Dothideomycetidae</taxon>
        <taxon>Mycosphaerellales</taxon>
        <taxon>Teratosphaeriaceae</taxon>
        <taxon>Salinomyces</taxon>
    </lineage>
</organism>
<dbReference type="PANTHER" id="PTHR13620">
    <property type="entry name" value="3-5 EXONUCLEASE"/>
    <property type="match status" value="1"/>
</dbReference>
<feature type="coiled-coil region" evidence="3">
    <location>
        <begin position="1"/>
        <end position="136"/>
    </location>
</feature>
<evidence type="ECO:0000256" key="2">
    <source>
        <dbReference type="ARBA" id="ARBA00022801"/>
    </source>
</evidence>
<keyword evidence="1" id="KW-0540">Nuclease</keyword>
<keyword evidence="2" id="KW-0378">Hydrolase</keyword>
<protein>
    <recommendedName>
        <fullName evidence="5">3'-5' exonuclease domain-containing protein</fullName>
    </recommendedName>
</protein>
<name>A0A4U0TZ43_9PEZI</name>
<feature type="region of interest" description="Disordered" evidence="4">
    <location>
        <begin position="1071"/>
        <end position="1149"/>
    </location>
</feature>
<dbReference type="InterPro" id="IPR002562">
    <property type="entry name" value="3'-5'_exonuclease_dom"/>
</dbReference>
<dbReference type="AlphaFoldDB" id="A0A4U0TZ43"/>
<feature type="domain" description="3'-5' exonuclease" evidence="5">
    <location>
        <begin position="806"/>
        <end position="992"/>
    </location>
</feature>
<dbReference type="CDD" id="cd06141">
    <property type="entry name" value="WRN_exo"/>
    <property type="match status" value="1"/>
</dbReference>
<dbReference type="SMART" id="SM00474">
    <property type="entry name" value="35EXOc"/>
    <property type="match status" value="1"/>
</dbReference>
<evidence type="ECO:0000256" key="1">
    <source>
        <dbReference type="ARBA" id="ARBA00022722"/>
    </source>
</evidence>
<dbReference type="Gene3D" id="3.30.420.10">
    <property type="entry name" value="Ribonuclease H-like superfamily/Ribonuclease H"/>
    <property type="match status" value="1"/>
</dbReference>